<evidence type="ECO:0000256" key="3">
    <source>
        <dbReference type="ARBA" id="ARBA00023163"/>
    </source>
</evidence>
<accession>A0A147HSV4</accession>
<dbReference type="Gene3D" id="1.10.10.60">
    <property type="entry name" value="Homeodomain-like"/>
    <property type="match status" value="1"/>
</dbReference>
<name>A0A147HSV4_9SPHN</name>
<proteinExistence type="predicted"/>
<evidence type="ECO:0000256" key="1">
    <source>
        <dbReference type="ARBA" id="ARBA00023015"/>
    </source>
</evidence>
<keyword evidence="3" id="KW-0804">Transcription</keyword>
<gene>
    <name evidence="5" type="ORF">NS319_16170</name>
</gene>
<dbReference type="GO" id="GO:0000976">
    <property type="term" value="F:transcription cis-regulatory region binding"/>
    <property type="evidence" value="ECO:0007669"/>
    <property type="project" value="TreeGrafter"/>
</dbReference>
<keyword evidence="1" id="KW-0805">Transcription regulation</keyword>
<comment type="caution">
    <text evidence="5">The sequence shown here is derived from an EMBL/GenBank/DDBJ whole genome shotgun (WGS) entry which is preliminary data.</text>
</comment>
<evidence type="ECO:0000259" key="4">
    <source>
        <dbReference type="PROSITE" id="PS01124"/>
    </source>
</evidence>
<dbReference type="PROSITE" id="PS01124">
    <property type="entry name" value="HTH_ARAC_FAMILY_2"/>
    <property type="match status" value="1"/>
</dbReference>
<dbReference type="PANTHER" id="PTHR47894">
    <property type="entry name" value="HTH-TYPE TRANSCRIPTIONAL REGULATOR GADX"/>
    <property type="match status" value="1"/>
</dbReference>
<dbReference type="PATRIC" id="fig|33051.3.peg.738"/>
<dbReference type="InterPro" id="IPR018060">
    <property type="entry name" value="HTH_AraC"/>
</dbReference>
<dbReference type="EMBL" id="LDTD01000136">
    <property type="protein sequence ID" value="KTT67966.1"/>
    <property type="molecule type" value="Genomic_DNA"/>
</dbReference>
<dbReference type="GO" id="GO:0005829">
    <property type="term" value="C:cytosol"/>
    <property type="evidence" value="ECO:0007669"/>
    <property type="project" value="TreeGrafter"/>
</dbReference>
<dbReference type="AlphaFoldDB" id="A0A147HSV4"/>
<dbReference type="InterPro" id="IPR037923">
    <property type="entry name" value="HTH-like"/>
</dbReference>
<evidence type="ECO:0000313" key="6">
    <source>
        <dbReference type="Proteomes" id="UP000072867"/>
    </source>
</evidence>
<dbReference type="Pfam" id="PF12833">
    <property type="entry name" value="HTH_18"/>
    <property type="match status" value="1"/>
</dbReference>
<protein>
    <recommendedName>
        <fullName evidence="4">HTH araC/xylS-type domain-containing protein</fullName>
    </recommendedName>
</protein>
<keyword evidence="2" id="KW-0238">DNA-binding</keyword>
<dbReference type="SUPFAM" id="SSF51215">
    <property type="entry name" value="Regulatory protein AraC"/>
    <property type="match status" value="1"/>
</dbReference>
<evidence type="ECO:0000256" key="2">
    <source>
        <dbReference type="ARBA" id="ARBA00023125"/>
    </source>
</evidence>
<dbReference type="Proteomes" id="UP000072867">
    <property type="component" value="Unassembled WGS sequence"/>
</dbReference>
<evidence type="ECO:0000313" key="5">
    <source>
        <dbReference type="EMBL" id="KTT67966.1"/>
    </source>
</evidence>
<dbReference type="SMART" id="SM00342">
    <property type="entry name" value="HTH_ARAC"/>
    <property type="match status" value="1"/>
</dbReference>
<feature type="domain" description="HTH araC/xylS-type" evidence="4">
    <location>
        <begin position="171"/>
        <end position="268"/>
    </location>
</feature>
<dbReference type="SUPFAM" id="SSF46689">
    <property type="entry name" value="Homeodomain-like"/>
    <property type="match status" value="1"/>
</dbReference>
<sequence>MDARGGLDGNVPPMVSAFVSRERECIASFRPTTAGLVVVIEGSKQVAWGGERRTCAAGDTLFLPADAVLDVVNDPDPTTGIYRALYLQFSRPMMIEAARRWPEFAARKPGHGIASVPLDDALASALVHVAEGLHRCSIRMNAHRLLGVVGHLAERGIVRFAPKYVERSVVEAVCLLVRHRLDQPWSAGAVATALGMSEATLRRRLAAEGRSLRTVMLGERMEAARLLLDERTADVAQAMAATGYVSRSHFSRHYKTAHGALPSHTRHRRSEPAQK</sequence>
<reference evidence="5 6" key="1">
    <citation type="journal article" date="2016" name="Front. Microbiol.">
        <title>Genomic Resource of Rice Seed Associated Bacteria.</title>
        <authorList>
            <person name="Midha S."/>
            <person name="Bansal K."/>
            <person name="Sharma S."/>
            <person name="Kumar N."/>
            <person name="Patil P.P."/>
            <person name="Chaudhry V."/>
            <person name="Patil P.B."/>
        </authorList>
    </citation>
    <scope>NUCLEOTIDE SEQUENCE [LARGE SCALE GENOMIC DNA]</scope>
    <source>
        <strain evidence="5 6">NS319</strain>
    </source>
</reference>
<dbReference type="InterPro" id="IPR009057">
    <property type="entry name" value="Homeodomain-like_sf"/>
</dbReference>
<dbReference type="GO" id="GO:0003700">
    <property type="term" value="F:DNA-binding transcription factor activity"/>
    <property type="evidence" value="ECO:0007669"/>
    <property type="project" value="InterPro"/>
</dbReference>
<organism evidence="5 6">
    <name type="scientific">Sphingomonas sanguinis</name>
    <dbReference type="NCBI Taxonomy" id="33051"/>
    <lineage>
        <taxon>Bacteria</taxon>
        <taxon>Pseudomonadati</taxon>
        <taxon>Pseudomonadota</taxon>
        <taxon>Alphaproteobacteria</taxon>
        <taxon>Sphingomonadales</taxon>
        <taxon>Sphingomonadaceae</taxon>
        <taxon>Sphingomonas</taxon>
    </lineage>
</organism>
<dbReference type="PANTHER" id="PTHR47894:SF4">
    <property type="entry name" value="HTH-TYPE TRANSCRIPTIONAL REGULATOR GADX"/>
    <property type="match status" value="1"/>
</dbReference>